<dbReference type="InterPro" id="IPR035680">
    <property type="entry name" value="Clx_II_MBL"/>
</dbReference>
<dbReference type="Pfam" id="PF00753">
    <property type="entry name" value="Lactamase_B"/>
    <property type="match status" value="2"/>
</dbReference>
<evidence type="ECO:0000313" key="11">
    <source>
        <dbReference type="EnsemblMetazoa" id="XP_008187893.1"/>
    </source>
</evidence>
<keyword evidence="6" id="KW-0479">Metal-binding</keyword>
<dbReference type="EnsemblMetazoa" id="XM_008189671.3">
    <property type="protein sequence ID" value="XP_008187893.1"/>
    <property type="gene ID" value="LOC100160603"/>
</dbReference>
<dbReference type="FunFam" id="3.60.15.10:FF:000019">
    <property type="entry name" value="Hydroxyacylglutathione hydrolase, mitochondrial"/>
    <property type="match status" value="1"/>
</dbReference>
<dbReference type="SMART" id="SM00849">
    <property type="entry name" value="Lactamase_B"/>
    <property type="match status" value="1"/>
</dbReference>
<dbReference type="EC" id="3.1.2.6" evidence="5"/>
<dbReference type="PANTHER" id="PTHR11935:SF94">
    <property type="entry name" value="TENZING NORGAY, ISOFORM C"/>
    <property type="match status" value="1"/>
</dbReference>
<dbReference type="GO" id="GO:0019243">
    <property type="term" value="P:methylglyoxal catabolic process to D-lactate via S-lactoyl-glutathione"/>
    <property type="evidence" value="ECO:0007669"/>
    <property type="project" value="InterPro"/>
</dbReference>
<dbReference type="GeneID" id="100160603"/>
<dbReference type="NCBIfam" id="TIGR03413">
    <property type="entry name" value="GSH_gloB"/>
    <property type="match status" value="1"/>
</dbReference>
<comment type="pathway">
    <text evidence="3">Secondary metabolite metabolism; methylglyoxal degradation; (R)-lactate from methylglyoxal: step 2/2.</text>
</comment>
<evidence type="ECO:0000259" key="10">
    <source>
        <dbReference type="SMART" id="SM00849"/>
    </source>
</evidence>
<keyword evidence="12" id="KW-1185">Reference proteome</keyword>
<dbReference type="CTD" id="40299"/>
<dbReference type="InterPro" id="IPR036866">
    <property type="entry name" value="RibonucZ/Hydroxyglut_hydro"/>
</dbReference>
<evidence type="ECO:0000256" key="8">
    <source>
        <dbReference type="ARBA" id="ARBA00022833"/>
    </source>
</evidence>
<dbReference type="OrthoDB" id="515692at2759"/>
<evidence type="ECO:0000256" key="6">
    <source>
        <dbReference type="ARBA" id="ARBA00022723"/>
    </source>
</evidence>
<reference evidence="12" key="1">
    <citation type="submission" date="2010-06" db="EMBL/GenBank/DDBJ databases">
        <authorList>
            <person name="Jiang H."/>
            <person name="Abraham K."/>
            <person name="Ali S."/>
            <person name="Alsbrooks S.L."/>
            <person name="Anim B.N."/>
            <person name="Anosike U.S."/>
            <person name="Attaway T."/>
            <person name="Bandaranaike D.P."/>
            <person name="Battles P.K."/>
            <person name="Bell S.N."/>
            <person name="Bell A.V."/>
            <person name="Beltran B."/>
            <person name="Bickham C."/>
            <person name="Bustamante Y."/>
            <person name="Caleb T."/>
            <person name="Canada A."/>
            <person name="Cardenas V."/>
            <person name="Carter K."/>
            <person name="Chacko J."/>
            <person name="Chandrabose M.N."/>
            <person name="Chavez D."/>
            <person name="Chavez A."/>
            <person name="Chen L."/>
            <person name="Chu H.-S."/>
            <person name="Claassen K.J."/>
            <person name="Cockrell R."/>
            <person name="Collins M."/>
            <person name="Cooper J.A."/>
            <person name="Cree A."/>
            <person name="Curry S.M."/>
            <person name="Da Y."/>
            <person name="Dao M.D."/>
            <person name="Das B."/>
            <person name="Davila M.-L."/>
            <person name="Davy-Carroll L."/>
            <person name="Denson S."/>
            <person name="Dinh H."/>
            <person name="Ebong V.E."/>
            <person name="Edwards J.R."/>
            <person name="Egan A."/>
            <person name="El-Daye J."/>
            <person name="Escobedo L."/>
            <person name="Fernandez S."/>
            <person name="Fernando P.R."/>
            <person name="Flagg N."/>
            <person name="Forbes L.D."/>
            <person name="Fowler R.G."/>
            <person name="Fu Q."/>
            <person name="Gabisi R.A."/>
            <person name="Ganer J."/>
            <person name="Garbino Pronczuk A."/>
            <person name="Garcia R.M."/>
            <person name="Garner T."/>
            <person name="Garrett T.E."/>
            <person name="Gonzalez D.A."/>
            <person name="Hamid H."/>
            <person name="Hawkins E.S."/>
            <person name="Hirani K."/>
            <person name="Hogues M.E."/>
            <person name="Hollins B."/>
            <person name="Hsiao C.-H."/>
            <person name="Jabil R."/>
            <person name="James M.L."/>
            <person name="Jhangiani S.N."/>
            <person name="Johnson B."/>
            <person name="Johnson Q."/>
            <person name="Joshi V."/>
            <person name="Kalu J.B."/>
            <person name="Kam C."/>
            <person name="Kashfia A."/>
            <person name="Keebler J."/>
            <person name="Kisamo H."/>
            <person name="Kovar C.L."/>
            <person name="Lago L.A."/>
            <person name="Lai C.-Y."/>
            <person name="Laidlaw J."/>
            <person name="Lara F."/>
            <person name="Le T.-K."/>
            <person name="Lee S.L."/>
            <person name="Legall F.H."/>
            <person name="Lemon S.J."/>
            <person name="Lewis L.R."/>
            <person name="Li B."/>
            <person name="Liu Y."/>
            <person name="Liu Y.-S."/>
            <person name="Lopez J."/>
            <person name="Lozado R.J."/>
            <person name="Lu J."/>
            <person name="Madu R.C."/>
            <person name="Maheshwari M."/>
            <person name="Maheshwari R."/>
            <person name="Malloy K."/>
            <person name="Martinez E."/>
            <person name="Mathew T."/>
            <person name="Mercado I.C."/>
            <person name="Mercado C."/>
            <person name="Meyer B."/>
            <person name="Montgomery K."/>
            <person name="Morgan M.B."/>
            <person name="Munidasa M."/>
            <person name="Nazareth L.V."/>
            <person name="Nelson J."/>
            <person name="Ng B.M."/>
            <person name="Nguyen N.B."/>
            <person name="Nguyen P.Q."/>
            <person name="Nguyen T."/>
            <person name="Obregon M."/>
            <person name="Okwuonu G.O."/>
            <person name="Onwere C.G."/>
            <person name="Orozco G."/>
            <person name="Parra A."/>
            <person name="Patel S."/>
            <person name="Patil S."/>
            <person name="Perez A."/>
            <person name="Perez Y."/>
            <person name="Pham C."/>
            <person name="Primus E.L."/>
            <person name="Pu L.-L."/>
            <person name="Puazo M."/>
            <person name="Qin X."/>
            <person name="Quiroz J.B."/>
            <person name="Reese J."/>
            <person name="Richards S."/>
            <person name="Rives C.M."/>
            <person name="Robberts R."/>
            <person name="Ruiz S.J."/>
            <person name="Ruiz M.J."/>
            <person name="Santibanez J."/>
            <person name="Schneider B.W."/>
            <person name="Sisson I."/>
            <person name="Smith M."/>
            <person name="Sodergren E."/>
            <person name="Song X.-Z."/>
            <person name="Song B.B."/>
            <person name="Summersgill H."/>
            <person name="Thelus R."/>
            <person name="Thornton R.D."/>
            <person name="Trejos Z.Y."/>
            <person name="Usmani K."/>
            <person name="Vattathil S."/>
            <person name="Villasana D."/>
            <person name="Walker D.L."/>
            <person name="Wang S."/>
            <person name="Wang K."/>
            <person name="White C.S."/>
            <person name="Williams A.C."/>
            <person name="Williamson J."/>
            <person name="Wilson K."/>
            <person name="Woghiren I.O."/>
            <person name="Woodworth J.R."/>
            <person name="Worley K.C."/>
            <person name="Wright R.A."/>
            <person name="Wu W."/>
            <person name="Young L."/>
            <person name="Zhang L."/>
            <person name="Zhang J."/>
            <person name="Zhu Y."/>
            <person name="Muzny D.M."/>
            <person name="Weinstock G."/>
            <person name="Gibbs R.A."/>
        </authorList>
    </citation>
    <scope>NUCLEOTIDE SEQUENCE [LARGE SCALE GENOMIC DNA]</scope>
    <source>
        <strain evidence="12">LSR1</strain>
    </source>
</reference>
<evidence type="ECO:0000256" key="5">
    <source>
        <dbReference type="ARBA" id="ARBA00011917"/>
    </source>
</evidence>
<evidence type="ECO:0000313" key="12">
    <source>
        <dbReference type="Proteomes" id="UP000007819"/>
    </source>
</evidence>
<evidence type="ECO:0000256" key="7">
    <source>
        <dbReference type="ARBA" id="ARBA00022801"/>
    </source>
</evidence>
<proteinExistence type="inferred from homology"/>
<evidence type="ECO:0000256" key="3">
    <source>
        <dbReference type="ARBA" id="ARBA00004963"/>
    </source>
</evidence>
<organism evidence="11 12">
    <name type="scientific">Acyrthosiphon pisum</name>
    <name type="common">Pea aphid</name>
    <dbReference type="NCBI Taxonomy" id="7029"/>
    <lineage>
        <taxon>Eukaryota</taxon>
        <taxon>Metazoa</taxon>
        <taxon>Ecdysozoa</taxon>
        <taxon>Arthropoda</taxon>
        <taxon>Hexapoda</taxon>
        <taxon>Insecta</taxon>
        <taxon>Pterygota</taxon>
        <taxon>Neoptera</taxon>
        <taxon>Paraneoptera</taxon>
        <taxon>Hemiptera</taxon>
        <taxon>Sternorrhyncha</taxon>
        <taxon>Aphidomorpha</taxon>
        <taxon>Aphidoidea</taxon>
        <taxon>Aphididae</taxon>
        <taxon>Macrosiphini</taxon>
        <taxon>Acyrthosiphon</taxon>
    </lineage>
</organism>
<feature type="domain" description="Metallo-beta-lactamase" evidence="10">
    <location>
        <begin position="63"/>
        <end position="225"/>
    </location>
</feature>
<dbReference type="Pfam" id="PF16123">
    <property type="entry name" value="HAGH_C"/>
    <property type="match status" value="1"/>
</dbReference>
<comment type="similarity">
    <text evidence="4">Belongs to the metallo-beta-lactamase superfamily. Glyoxalase II family.</text>
</comment>
<dbReference type="GO" id="GO:0031123">
    <property type="term" value="P:RNA 3'-end processing"/>
    <property type="evidence" value="ECO:0007669"/>
    <property type="project" value="UniProtKB-ARBA"/>
</dbReference>
<dbReference type="RefSeq" id="XP_008187893.1">
    <property type="nucleotide sequence ID" value="XM_008189671.2"/>
</dbReference>
<dbReference type="AlphaFoldDB" id="A0A8R2B9W3"/>
<name>A0A8R2B9W3_ACYPI</name>
<dbReference type="Gene3D" id="3.60.15.10">
    <property type="entry name" value="Ribonuclease Z/Hydroxyacylglutathione hydrolase-like"/>
    <property type="match status" value="1"/>
</dbReference>
<dbReference type="HAMAP" id="MF_01374">
    <property type="entry name" value="Glyoxalase_2"/>
    <property type="match status" value="1"/>
</dbReference>
<dbReference type="GO" id="GO:0004416">
    <property type="term" value="F:hydroxyacylglutathione hydrolase activity"/>
    <property type="evidence" value="ECO:0007669"/>
    <property type="project" value="UniProtKB-EC"/>
</dbReference>
<evidence type="ECO:0000256" key="1">
    <source>
        <dbReference type="ARBA" id="ARBA00001623"/>
    </source>
</evidence>
<dbReference type="PIRSF" id="PIRSF005457">
    <property type="entry name" value="Glx"/>
    <property type="match status" value="1"/>
</dbReference>
<dbReference type="InterPro" id="IPR017782">
    <property type="entry name" value="Hydroxyacylglutathione_Hdrlase"/>
</dbReference>
<accession>A0A8R2B9W3</accession>
<reference evidence="11" key="2">
    <citation type="submission" date="2022-06" db="UniProtKB">
        <authorList>
            <consortium name="EnsemblMetazoa"/>
        </authorList>
    </citation>
    <scope>IDENTIFICATION</scope>
</reference>
<evidence type="ECO:0000256" key="2">
    <source>
        <dbReference type="ARBA" id="ARBA00001947"/>
    </source>
</evidence>
<dbReference type="InterPro" id="IPR001279">
    <property type="entry name" value="Metallo-B-lactamas"/>
</dbReference>
<protein>
    <recommendedName>
        <fullName evidence="5">hydroxyacylglutathione hydrolase</fullName>
        <ecNumber evidence="5">3.1.2.6</ecNumber>
    </recommendedName>
    <alternativeName>
        <fullName evidence="9">Glyoxalase II</fullName>
    </alternativeName>
</protein>
<comment type="catalytic activity">
    <reaction evidence="1">
        <text>an S-(2-hydroxyacyl)glutathione + H2O = a 2-hydroxy carboxylate + glutathione + H(+)</text>
        <dbReference type="Rhea" id="RHEA:21864"/>
        <dbReference type="ChEBI" id="CHEBI:15377"/>
        <dbReference type="ChEBI" id="CHEBI:15378"/>
        <dbReference type="ChEBI" id="CHEBI:57925"/>
        <dbReference type="ChEBI" id="CHEBI:58896"/>
        <dbReference type="ChEBI" id="CHEBI:71261"/>
        <dbReference type="EC" id="3.1.2.6"/>
    </reaction>
</comment>
<dbReference type="SUPFAM" id="SSF56281">
    <property type="entry name" value="Metallo-hydrolase/oxidoreductase"/>
    <property type="match status" value="1"/>
</dbReference>
<comment type="cofactor">
    <cofactor evidence="2">
        <name>Zn(2+)</name>
        <dbReference type="ChEBI" id="CHEBI:29105"/>
    </cofactor>
</comment>
<keyword evidence="8" id="KW-0862">Zinc</keyword>
<dbReference type="InterPro" id="IPR032282">
    <property type="entry name" value="HAGH_C"/>
</dbReference>
<dbReference type="PANTHER" id="PTHR11935">
    <property type="entry name" value="BETA LACTAMASE DOMAIN"/>
    <property type="match status" value="1"/>
</dbReference>
<evidence type="ECO:0000256" key="9">
    <source>
        <dbReference type="ARBA" id="ARBA00031044"/>
    </source>
</evidence>
<evidence type="ECO:0000256" key="4">
    <source>
        <dbReference type="ARBA" id="ARBA00006759"/>
    </source>
</evidence>
<dbReference type="GO" id="GO:0046872">
    <property type="term" value="F:metal ion binding"/>
    <property type="evidence" value="ECO:0007669"/>
    <property type="project" value="UniProtKB-KW"/>
</dbReference>
<dbReference type="Proteomes" id="UP000007819">
    <property type="component" value="Chromosome A2"/>
</dbReference>
<dbReference type="CDD" id="cd07723">
    <property type="entry name" value="hydroxyacylglutathione_hydrolase_MBL-fold"/>
    <property type="match status" value="1"/>
</dbReference>
<sequence>MLLQFFTITDIFPMFIKILSSLPSAIIKNSSFLLQRPLTTMHSNIITKEFGKFKVQVLPALSDNFMYLLIDNSTKEAAIVDPVAPDVVWDAVHKENVKLTTVLTTHHHWDHAGGNKELINSNTNDQLTVIGGDDRIDGLTVMIDTHGVDFQFGSLNIKCLRTPCHTTGHICYYVNGGQDDVVFTGDTLFLGGCGRFFEGTATQMYEALIKILSQLPDSTAVFCGHEYAIQNLKFGLHVEPSNHYILNTLEDVETKRKLKEPSVPSTIGLEKLINPFMRVENESVQKVTQTVGDPIETMKMLRDLKNNL</sequence>
<keyword evidence="7" id="KW-0378">Hydrolase</keyword>